<evidence type="ECO:0000313" key="3">
    <source>
        <dbReference type="Proteomes" id="UP000499080"/>
    </source>
</evidence>
<accession>A0A4Y2HQE5</accession>
<comment type="caution">
    <text evidence="2">The sequence shown here is derived from an EMBL/GenBank/DDBJ whole genome shotgun (WGS) entry which is preliminary data.</text>
</comment>
<feature type="region of interest" description="Disordered" evidence="1">
    <location>
        <begin position="56"/>
        <end position="76"/>
    </location>
</feature>
<dbReference type="EMBL" id="BGPR01002086">
    <property type="protein sequence ID" value="GBM67470.1"/>
    <property type="molecule type" value="Genomic_DNA"/>
</dbReference>
<reference evidence="2 3" key="1">
    <citation type="journal article" date="2019" name="Sci. Rep.">
        <title>Orb-weaving spider Araneus ventricosus genome elucidates the spidroin gene catalogue.</title>
        <authorList>
            <person name="Kono N."/>
            <person name="Nakamura H."/>
            <person name="Ohtoshi R."/>
            <person name="Moran D.A.P."/>
            <person name="Shinohara A."/>
            <person name="Yoshida Y."/>
            <person name="Fujiwara M."/>
            <person name="Mori M."/>
            <person name="Tomita M."/>
            <person name="Arakawa K."/>
        </authorList>
    </citation>
    <scope>NUCLEOTIDE SEQUENCE [LARGE SCALE GENOMIC DNA]</scope>
</reference>
<dbReference type="Proteomes" id="UP000499080">
    <property type="component" value="Unassembled WGS sequence"/>
</dbReference>
<name>A0A4Y2HQE5_ARAVE</name>
<evidence type="ECO:0000256" key="1">
    <source>
        <dbReference type="SAM" id="MobiDB-lite"/>
    </source>
</evidence>
<dbReference type="AlphaFoldDB" id="A0A4Y2HQE5"/>
<protein>
    <submittedName>
        <fullName evidence="2">Uncharacterized protein</fullName>
    </submittedName>
</protein>
<organism evidence="2 3">
    <name type="scientific">Araneus ventricosus</name>
    <name type="common">Orbweaver spider</name>
    <name type="synonym">Epeira ventricosa</name>
    <dbReference type="NCBI Taxonomy" id="182803"/>
    <lineage>
        <taxon>Eukaryota</taxon>
        <taxon>Metazoa</taxon>
        <taxon>Ecdysozoa</taxon>
        <taxon>Arthropoda</taxon>
        <taxon>Chelicerata</taxon>
        <taxon>Arachnida</taxon>
        <taxon>Araneae</taxon>
        <taxon>Araneomorphae</taxon>
        <taxon>Entelegynae</taxon>
        <taxon>Araneoidea</taxon>
        <taxon>Araneidae</taxon>
        <taxon>Araneus</taxon>
    </lineage>
</organism>
<gene>
    <name evidence="2" type="ORF">AVEN_18359_1</name>
</gene>
<keyword evidence="3" id="KW-1185">Reference proteome</keyword>
<sequence length="97" mass="10578">MTTTTSELSPPLQVSAPHQREGVWPLPVICVQQVPYTTNLHLNLVEPGTLLTVMGRGRSARPLGPQSSTPNKFSKIGPYQKMSLTRLNIATWGVAAR</sequence>
<proteinExistence type="predicted"/>
<evidence type="ECO:0000313" key="2">
    <source>
        <dbReference type="EMBL" id="GBM67470.1"/>
    </source>
</evidence>